<dbReference type="EMBL" id="QURL01000002">
    <property type="protein sequence ID" value="RFC65125.1"/>
    <property type="molecule type" value="Genomic_DNA"/>
</dbReference>
<organism evidence="2 3">
    <name type="scientific">Fulvimarina endophytica</name>
    <dbReference type="NCBI Taxonomy" id="2293836"/>
    <lineage>
        <taxon>Bacteria</taxon>
        <taxon>Pseudomonadati</taxon>
        <taxon>Pseudomonadota</taxon>
        <taxon>Alphaproteobacteria</taxon>
        <taxon>Hyphomicrobiales</taxon>
        <taxon>Aurantimonadaceae</taxon>
        <taxon>Fulvimarina</taxon>
    </lineage>
</organism>
<keyword evidence="1" id="KW-0812">Transmembrane</keyword>
<dbReference type="AlphaFoldDB" id="A0A371X7A8"/>
<evidence type="ECO:0000313" key="2">
    <source>
        <dbReference type="EMBL" id="RFC65125.1"/>
    </source>
</evidence>
<feature type="transmembrane region" description="Helical" evidence="1">
    <location>
        <begin position="33"/>
        <end position="59"/>
    </location>
</feature>
<evidence type="ECO:0000256" key="1">
    <source>
        <dbReference type="SAM" id="Phobius"/>
    </source>
</evidence>
<reference evidence="2 3" key="1">
    <citation type="submission" date="2018-08" db="EMBL/GenBank/DDBJ databases">
        <title>Fulvimarina sp. 85, whole genome shotgun sequence.</title>
        <authorList>
            <person name="Tuo L."/>
        </authorList>
    </citation>
    <scope>NUCLEOTIDE SEQUENCE [LARGE SCALE GENOMIC DNA]</scope>
    <source>
        <strain evidence="2 3">85</strain>
    </source>
</reference>
<dbReference type="InterPro" id="IPR046161">
    <property type="entry name" value="DUF6163"/>
</dbReference>
<dbReference type="Pfam" id="PF19660">
    <property type="entry name" value="DUF6163"/>
    <property type="match status" value="1"/>
</dbReference>
<name>A0A371X7A8_9HYPH</name>
<proteinExistence type="predicted"/>
<protein>
    <submittedName>
        <fullName evidence="2">Uncharacterized protein</fullName>
    </submittedName>
</protein>
<feature type="transmembrane region" description="Helical" evidence="1">
    <location>
        <begin position="123"/>
        <end position="144"/>
    </location>
</feature>
<gene>
    <name evidence="2" type="ORF">DYI37_04530</name>
</gene>
<feature type="transmembrane region" description="Helical" evidence="1">
    <location>
        <begin position="71"/>
        <end position="91"/>
    </location>
</feature>
<dbReference type="Proteomes" id="UP000264310">
    <property type="component" value="Unassembled WGS sequence"/>
</dbReference>
<comment type="caution">
    <text evidence="2">The sequence shown here is derived from an EMBL/GenBank/DDBJ whole genome shotgun (WGS) entry which is preliminary data.</text>
</comment>
<evidence type="ECO:0000313" key="3">
    <source>
        <dbReference type="Proteomes" id="UP000264310"/>
    </source>
</evidence>
<keyword evidence="3" id="KW-1185">Reference proteome</keyword>
<keyword evidence="1" id="KW-0472">Membrane</keyword>
<sequence>MDGGRGRMTLELPTETPEAGFHRLVTAVLLRSFAVFLLAIGVAYWAALVGFAPILPLFVEVPARFDLMPSWWRIAVPILAVLYPVAGIGLWMMARWAAVVWGLLVLVEMVMHLGFPILFGSRFLLLAVHLTGLALYFGLRALVYRDWMKARKARRGAVGDEAGEVPSRDAGPAPGA</sequence>
<accession>A0A371X7A8</accession>
<feature type="transmembrane region" description="Helical" evidence="1">
    <location>
        <begin position="98"/>
        <end position="117"/>
    </location>
</feature>
<keyword evidence="1" id="KW-1133">Transmembrane helix</keyword>